<evidence type="ECO:0000313" key="2">
    <source>
        <dbReference type="Proteomes" id="UP000183974"/>
    </source>
</evidence>
<gene>
    <name evidence="1" type="ORF">SAMN05444398_10782</name>
</gene>
<dbReference type="RefSeq" id="WP_073035300.1">
    <property type="nucleotide sequence ID" value="NZ_BMLR01000007.1"/>
</dbReference>
<dbReference type="InterPro" id="IPR010634">
    <property type="entry name" value="DUF1223"/>
</dbReference>
<dbReference type="Proteomes" id="UP000183974">
    <property type="component" value="Unassembled WGS sequence"/>
</dbReference>
<proteinExistence type="predicted"/>
<evidence type="ECO:0000313" key="1">
    <source>
        <dbReference type="EMBL" id="SHL91377.1"/>
    </source>
</evidence>
<organism evidence="1 2">
    <name type="scientific">Roseovarius pacificus</name>
    <dbReference type="NCBI Taxonomy" id="337701"/>
    <lineage>
        <taxon>Bacteria</taxon>
        <taxon>Pseudomonadati</taxon>
        <taxon>Pseudomonadota</taxon>
        <taxon>Alphaproteobacteria</taxon>
        <taxon>Rhodobacterales</taxon>
        <taxon>Roseobacteraceae</taxon>
        <taxon>Roseovarius</taxon>
    </lineage>
</organism>
<dbReference type="EMBL" id="FRBR01000007">
    <property type="protein sequence ID" value="SHL91377.1"/>
    <property type="molecule type" value="Genomic_DNA"/>
</dbReference>
<dbReference type="SUPFAM" id="SSF52833">
    <property type="entry name" value="Thioredoxin-like"/>
    <property type="match status" value="1"/>
</dbReference>
<protein>
    <submittedName>
        <fullName evidence="1">Uncharacterized protein</fullName>
    </submittedName>
</protein>
<dbReference type="Pfam" id="PF06764">
    <property type="entry name" value="DUF1223"/>
    <property type="match status" value="1"/>
</dbReference>
<sequence length="239" mass="25945">MTSQLFRVALFLVLGLLGAAVVLGATPGRAEERRVVVELFTSQGCSSCPPADALLLELAKREDVVALALHVDYWDYIGWKDGFATPAHTARQKAYAASRGEKMIYTPQMVVQGQEAIVGTKEMKLADLIARHRVEPQAVDLSVAHANGVLTISAQGALPYPVDVCLVRYLPQKTVEVRKGENAGRTLTYANIVTDWSVLGEWDGRAPLSMQLPLEGDQPAVVILQQKGFGPIRAVADLR</sequence>
<keyword evidence="2" id="KW-1185">Reference proteome</keyword>
<reference evidence="1 2" key="1">
    <citation type="submission" date="2016-11" db="EMBL/GenBank/DDBJ databases">
        <authorList>
            <person name="Jaros S."/>
            <person name="Januszkiewicz K."/>
            <person name="Wedrychowicz H."/>
        </authorList>
    </citation>
    <scope>NUCLEOTIDE SEQUENCE [LARGE SCALE GENOMIC DNA]</scope>
    <source>
        <strain evidence="1 2">DSM 29589</strain>
    </source>
</reference>
<dbReference type="InterPro" id="IPR036249">
    <property type="entry name" value="Thioredoxin-like_sf"/>
</dbReference>
<dbReference type="OrthoDB" id="9808254at2"/>
<accession>A0A1M7EI52</accession>
<dbReference type="AlphaFoldDB" id="A0A1M7EI52"/>
<dbReference type="PANTHER" id="PTHR36057:SF1">
    <property type="entry name" value="LIPOPROTEIN LIPID ATTACHMENT SITE-LIKE PROTEIN, PUTATIVE (DUF1223)-RELATED"/>
    <property type="match status" value="1"/>
</dbReference>
<name>A0A1M7EI52_9RHOB</name>
<dbReference type="STRING" id="337701.SAMN05444398_10782"/>
<dbReference type="PANTHER" id="PTHR36057">
    <property type="match status" value="1"/>
</dbReference>